<evidence type="ECO:0000256" key="1">
    <source>
        <dbReference type="ARBA" id="ARBA00022553"/>
    </source>
</evidence>
<dbReference type="InterPro" id="IPR008984">
    <property type="entry name" value="SMAD_FHA_dom_sf"/>
</dbReference>
<feature type="domain" description="FHA" evidence="4">
    <location>
        <begin position="467"/>
        <end position="521"/>
    </location>
</feature>
<evidence type="ECO:0000313" key="6">
    <source>
        <dbReference type="Proteomes" id="UP001230289"/>
    </source>
</evidence>
<evidence type="ECO:0000256" key="2">
    <source>
        <dbReference type="SAM" id="MobiDB-lite"/>
    </source>
</evidence>
<reference evidence="5 6" key="1">
    <citation type="submission" date="2023-08" db="EMBL/GenBank/DDBJ databases">
        <title>Microbacterium sp. nov., isolated from a waste landfill.</title>
        <authorList>
            <person name="Wen W."/>
        </authorList>
    </citation>
    <scope>NUCLEOTIDE SEQUENCE [LARGE SCALE GENOMIC DNA]</scope>
    <source>
        <strain evidence="5 6">ASV81</strain>
    </source>
</reference>
<evidence type="ECO:0000313" key="5">
    <source>
        <dbReference type="EMBL" id="MDQ4213449.1"/>
    </source>
</evidence>
<dbReference type="InterPro" id="IPR000253">
    <property type="entry name" value="FHA_dom"/>
</dbReference>
<keyword evidence="3" id="KW-0472">Membrane</keyword>
<feature type="compositionally biased region" description="Low complexity" evidence="2">
    <location>
        <begin position="136"/>
        <end position="153"/>
    </location>
</feature>
<feature type="compositionally biased region" description="Pro residues" evidence="2">
    <location>
        <begin position="198"/>
        <end position="216"/>
    </location>
</feature>
<keyword evidence="1" id="KW-0597">Phosphoprotein</keyword>
<evidence type="ECO:0000256" key="3">
    <source>
        <dbReference type="SAM" id="Phobius"/>
    </source>
</evidence>
<accession>A0ABU0XEA3</accession>
<feature type="region of interest" description="Disordered" evidence="2">
    <location>
        <begin position="130"/>
        <end position="153"/>
    </location>
</feature>
<dbReference type="CDD" id="cd00060">
    <property type="entry name" value="FHA"/>
    <property type="match status" value="1"/>
</dbReference>
<sequence length="568" mass="58143">MGKPHKLAKARIEIDSDLSIDRTIEIARHAVGTQRSLRIIGEGASGIRVALTGLLGGALMHFVVSAEDADGRTRVVSAIEQYRTSQTTVYFIPVGPKSMEGIGIYRRFMTTFGQAMQAADPSARIRMVEREDREPVVSTPSAVPTSSAPEEIHPPEVSAAVPAPDPVLPAFAPSTGAVSAVSLPAETVASDRPVPAAVAPPVPVPPTPQAPGPVTPAPLGQEGGGVSTASGISESTARTVQIVGGAIAVGGLIFWYATPSNVTVGPILVLVFGGVIAGIGFLLGRRANSAAADELAAKLRQERARNSAEAMKADTDAPVPPASSNPPGALVPVPPIPLTTTGVSAPAPLPPMPEPLTQLPIIPPVPAPVAATPVVVPSDERVPPVVPGWVPPPAERAGEVIASIPGLAPTDPASAASDSALGATAPSGPAVAVDQEDDLDVTRVVSPAAAWQVVLPDGRTLPIGSAMRFGRDPIADPTEPGTVLVPLRDPAKSISKTHAQLQLRDGELFVTDLHSTNGTAIVIDGSATRVLVEQPHAVRRDADLRLGEFVIQIRHAGQAGADSQAGLG</sequence>
<proteinExistence type="predicted"/>
<dbReference type="SUPFAM" id="SSF49879">
    <property type="entry name" value="SMAD/FHA domain"/>
    <property type="match status" value="1"/>
</dbReference>
<dbReference type="Gene3D" id="2.60.200.20">
    <property type="match status" value="1"/>
</dbReference>
<name>A0ABU0XEA3_9MICO</name>
<organism evidence="5 6">
    <name type="scientific">Microbacterium capsulatum</name>
    <dbReference type="NCBI Taxonomy" id="3041921"/>
    <lineage>
        <taxon>Bacteria</taxon>
        <taxon>Bacillati</taxon>
        <taxon>Actinomycetota</taxon>
        <taxon>Actinomycetes</taxon>
        <taxon>Micrococcales</taxon>
        <taxon>Microbacteriaceae</taxon>
        <taxon>Microbacterium</taxon>
    </lineage>
</organism>
<dbReference type="Pfam" id="PF00498">
    <property type="entry name" value="FHA"/>
    <property type="match status" value="1"/>
</dbReference>
<protein>
    <submittedName>
        <fullName evidence="5">FHA domain-containing protein</fullName>
    </submittedName>
</protein>
<dbReference type="PROSITE" id="PS50006">
    <property type="entry name" value="FHA_DOMAIN"/>
    <property type="match status" value="1"/>
</dbReference>
<feature type="region of interest" description="Disordered" evidence="2">
    <location>
        <begin position="196"/>
        <end position="230"/>
    </location>
</feature>
<keyword evidence="3" id="KW-0812">Transmembrane</keyword>
<feature type="transmembrane region" description="Helical" evidence="3">
    <location>
        <begin position="240"/>
        <end position="258"/>
    </location>
</feature>
<feature type="region of interest" description="Disordered" evidence="2">
    <location>
        <begin position="306"/>
        <end position="331"/>
    </location>
</feature>
<feature type="compositionally biased region" description="Basic and acidic residues" evidence="2">
    <location>
        <begin position="306"/>
        <end position="315"/>
    </location>
</feature>
<feature type="region of interest" description="Disordered" evidence="2">
    <location>
        <begin position="408"/>
        <end position="431"/>
    </location>
</feature>
<evidence type="ECO:0000259" key="4">
    <source>
        <dbReference type="PROSITE" id="PS50006"/>
    </source>
</evidence>
<keyword evidence="3" id="KW-1133">Transmembrane helix</keyword>
<dbReference type="RefSeq" id="WP_308488395.1">
    <property type="nucleotide sequence ID" value="NZ_JAVFCB010000003.1"/>
</dbReference>
<feature type="transmembrane region" description="Helical" evidence="3">
    <location>
        <begin position="264"/>
        <end position="283"/>
    </location>
</feature>
<feature type="compositionally biased region" description="Low complexity" evidence="2">
    <location>
        <begin position="408"/>
        <end position="426"/>
    </location>
</feature>
<dbReference type="Proteomes" id="UP001230289">
    <property type="component" value="Unassembled WGS sequence"/>
</dbReference>
<keyword evidence="6" id="KW-1185">Reference proteome</keyword>
<gene>
    <name evidence="5" type="ORF">RBR11_05930</name>
</gene>
<dbReference type="EMBL" id="JAVFCB010000003">
    <property type="protein sequence ID" value="MDQ4213449.1"/>
    <property type="molecule type" value="Genomic_DNA"/>
</dbReference>
<comment type="caution">
    <text evidence="5">The sequence shown here is derived from an EMBL/GenBank/DDBJ whole genome shotgun (WGS) entry which is preliminary data.</text>
</comment>